<reference evidence="3" key="1">
    <citation type="journal article" date="2023" name="IScience">
        <title>Live-bearing cockroach genome reveals convergent evolutionary mechanisms linked to viviparity in insects and beyond.</title>
        <authorList>
            <person name="Fouks B."/>
            <person name="Harrison M.C."/>
            <person name="Mikhailova A.A."/>
            <person name="Marchal E."/>
            <person name="English S."/>
            <person name="Carruthers M."/>
            <person name="Jennings E.C."/>
            <person name="Chiamaka E.L."/>
            <person name="Frigard R.A."/>
            <person name="Pippel M."/>
            <person name="Attardo G.M."/>
            <person name="Benoit J.B."/>
            <person name="Bornberg-Bauer E."/>
            <person name="Tobe S.S."/>
        </authorList>
    </citation>
    <scope>NUCLEOTIDE SEQUENCE</scope>
    <source>
        <strain evidence="3">Stay&amp;Tobe</strain>
    </source>
</reference>
<evidence type="ECO:0000313" key="4">
    <source>
        <dbReference type="Proteomes" id="UP001233999"/>
    </source>
</evidence>
<evidence type="ECO:0000256" key="2">
    <source>
        <dbReference type="SAM" id="SignalP"/>
    </source>
</evidence>
<comment type="caution">
    <text evidence="3">The sequence shown here is derived from an EMBL/GenBank/DDBJ whole genome shotgun (WGS) entry which is preliminary data.</text>
</comment>
<dbReference type="AlphaFoldDB" id="A0AAD8A757"/>
<protein>
    <submittedName>
        <fullName evidence="3">Uncharacterized protein</fullName>
    </submittedName>
</protein>
<feature type="region of interest" description="Disordered" evidence="1">
    <location>
        <begin position="39"/>
        <end position="61"/>
    </location>
</feature>
<evidence type="ECO:0000256" key="1">
    <source>
        <dbReference type="SAM" id="MobiDB-lite"/>
    </source>
</evidence>
<feature type="chain" id="PRO_5042039129" evidence="2">
    <location>
        <begin position="18"/>
        <end position="271"/>
    </location>
</feature>
<feature type="signal peptide" evidence="2">
    <location>
        <begin position="1"/>
        <end position="17"/>
    </location>
</feature>
<reference evidence="3" key="2">
    <citation type="submission" date="2023-05" db="EMBL/GenBank/DDBJ databases">
        <authorList>
            <person name="Fouks B."/>
        </authorList>
    </citation>
    <scope>NUCLEOTIDE SEQUENCE</scope>
    <source>
        <strain evidence="3">Stay&amp;Tobe</strain>
        <tissue evidence="3">Testes</tissue>
    </source>
</reference>
<organism evidence="3 4">
    <name type="scientific">Diploptera punctata</name>
    <name type="common">Pacific beetle cockroach</name>
    <dbReference type="NCBI Taxonomy" id="6984"/>
    <lineage>
        <taxon>Eukaryota</taxon>
        <taxon>Metazoa</taxon>
        <taxon>Ecdysozoa</taxon>
        <taxon>Arthropoda</taxon>
        <taxon>Hexapoda</taxon>
        <taxon>Insecta</taxon>
        <taxon>Pterygota</taxon>
        <taxon>Neoptera</taxon>
        <taxon>Polyneoptera</taxon>
        <taxon>Dictyoptera</taxon>
        <taxon>Blattodea</taxon>
        <taxon>Blaberoidea</taxon>
        <taxon>Blaberidae</taxon>
        <taxon>Diplopterinae</taxon>
        <taxon>Diploptera</taxon>
    </lineage>
</organism>
<accession>A0AAD8A757</accession>
<feature type="region of interest" description="Disordered" evidence="1">
    <location>
        <begin position="166"/>
        <end position="219"/>
    </location>
</feature>
<keyword evidence="2" id="KW-0732">Signal</keyword>
<dbReference type="Proteomes" id="UP001233999">
    <property type="component" value="Unassembled WGS sequence"/>
</dbReference>
<proteinExistence type="predicted"/>
<keyword evidence="4" id="KW-1185">Reference proteome</keyword>
<feature type="compositionally biased region" description="Basic and acidic residues" evidence="1">
    <location>
        <begin position="172"/>
        <end position="198"/>
    </location>
</feature>
<name>A0AAD8A757_DIPPU</name>
<dbReference type="EMBL" id="JASPKZ010003451">
    <property type="protein sequence ID" value="KAJ9593251.1"/>
    <property type="molecule type" value="Genomic_DNA"/>
</dbReference>
<evidence type="ECO:0000313" key="3">
    <source>
        <dbReference type="EMBL" id="KAJ9593251.1"/>
    </source>
</evidence>
<sequence>MTGHLLLIFALLRMSTALPDLDDNMLPTDEEILRTILQQEKNSREREKGQPEVEDSLGLPSDEDSYNDLLIALGLPGGSGTHHFVSSTFPEIDARGFHESVFDGVGDYYPPWGRQKRDPLGINSRGFHDDVFNRDFGTFHTVKRSSTKHISSDKVDAILNKIITSTQRKKRDTKEKIEEENQKETNDSRSPKFRRDISNSDLEEASEKRRPEMDGSGFHGDTFHGGFGDFWPMKKNAQNSTTPHNYWTLHKRRLGMGPSGFHGDTFYKWIR</sequence>
<gene>
    <name evidence="3" type="ORF">L9F63_015197</name>
</gene>
<feature type="compositionally biased region" description="Basic and acidic residues" evidence="1">
    <location>
        <begin position="41"/>
        <end position="51"/>
    </location>
</feature>